<feature type="transmembrane region" description="Helical" evidence="9">
    <location>
        <begin position="73"/>
        <end position="96"/>
    </location>
</feature>
<keyword evidence="5 9" id="KW-0812">Transmembrane</keyword>
<dbReference type="Pfam" id="PF02378">
    <property type="entry name" value="PTS_EIIC"/>
    <property type="match status" value="1"/>
</dbReference>
<gene>
    <name evidence="11" type="primary">celB</name>
    <name evidence="11" type="ORF">P4T90_22550</name>
</gene>
<feature type="transmembrane region" description="Helical" evidence="9">
    <location>
        <begin position="251"/>
        <end position="269"/>
    </location>
</feature>
<feature type="transmembrane region" description="Helical" evidence="9">
    <location>
        <begin position="143"/>
        <end position="166"/>
    </location>
</feature>
<feature type="domain" description="PTS EIIC type-3" evidence="10">
    <location>
        <begin position="8"/>
        <end position="420"/>
    </location>
</feature>
<evidence type="ECO:0000256" key="4">
    <source>
        <dbReference type="ARBA" id="ARBA00022597"/>
    </source>
</evidence>
<evidence type="ECO:0000256" key="5">
    <source>
        <dbReference type="ARBA" id="ARBA00022692"/>
    </source>
</evidence>
<feature type="transmembrane region" description="Helical" evidence="9">
    <location>
        <begin position="103"/>
        <end position="123"/>
    </location>
</feature>
<keyword evidence="2 8" id="KW-0813">Transport</keyword>
<keyword evidence="7 8" id="KW-0472">Membrane</keyword>
<evidence type="ECO:0000256" key="1">
    <source>
        <dbReference type="ARBA" id="ARBA00004651"/>
    </source>
</evidence>
<sequence>MSNVSQFVENKILPAAGRVAGQRHLQALRDGIILTMPLLIIGSLFLIISSLPIPGYADFMARTFGASWQTKLLYPVNASFNIMALIAAFGIAYRLAEKYNVDALSAGAISVAAFVLATPYFTMFTPLGAKTAIEVDGVLSLSYLGSKGLFVAMILAILSTEIYRFIVQKNIVIKLPDGVPPSVSKSFIALIPGFVVIAVVWILRLLVEQTSFGSLHNVVGTLLQGPLSAFGGSLIGTLVIVLLLQLLWTVGLHGAAIVGSVMGPVWLAATDANRIAFQNHEALPHVFTQPFFDIFIYMGGSGATITFALMMVFFSKSQQAKQLGRLAIAPGIFNINEPIVFGAPIVMNPLLMIPFILTPLVTTIVTYIAMHTGLVPKTNGTLPPWTTPPIIGGFLATGSIVGSLMQLINLAIGFVIYFPFFKIWDKQNLKMEKGA</sequence>
<dbReference type="PANTHER" id="PTHR33989:SF11">
    <property type="entry name" value="LICHENAN PERMEASE IIC COMPONENT"/>
    <property type="match status" value="1"/>
</dbReference>
<dbReference type="NCBIfam" id="TIGR00359">
    <property type="entry name" value="cello_pts_IIC"/>
    <property type="match status" value="1"/>
</dbReference>
<dbReference type="PROSITE" id="PS51105">
    <property type="entry name" value="PTS_EIIC_TYPE_3"/>
    <property type="match status" value="1"/>
</dbReference>
<evidence type="ECO:0000259" key="10">
    <source>
        <dbReference type="PROSITE" id="PS51105"/>
    </source>
</evidence>
<dbReference type="InterPro" id="IPR003352">
    <property type="entry name" value="PTS_EIIC"/>
</dbReference>
<dbReference type="InterPro" id="IPR004796">
    <property type="entry name" value="PTS_IIC_cello"/>
</dbReference>
<reference evidence="11 12" key="1">
    <citation type="submission" date="2023-03" db="EMBL/GenBank/DDBJ databases">
        <title>Bacillus Genome Sequencing.</title>
        <authorList>
            <person name="Dunlap C."/>
        </authorList>
    </citation>
    <scope>NUCLEOTIDE SEQUENCE [LARGE SCALE GENOMIC DNA]</scope>
    <source>
        <strain evidence="11 12">B-23453</strain>
    </source>
</reference>
<keyword evidence="6 9" id="KW-1133">Transmembrane helix</keyword>
<keyword evidence="4 8" id="KW-0762">Sugar transport</keyword>
<accession>A0ABU6MN68</accession>
<keyword evidence="3 8" id="KW-1003">Cell membrane</keyword>
<dbReference type="InterPro" id="IPR051088">
    <property type="entry name" value="PTS_Sugar-EIIC/EIIB"/>
</dbReference>
<comment type="caution">
    <text evidence="11">The sequence shown here is derived from an EMBL/GenBank/DDBJ whole genome shotgun (WGS) entry which is preliminary data.</text>
</comment>
<feature type="transmembrane region" description="Helical" evidence="9">
    <location>
        <begin position="350"/>
        <end position="370"/>
    </location>
</feature>
<proteinExistence type="predicted"/>
<feature type="transmembrane region" description="Helical" evidence="9">
    <location>
        <begin position="227"/>
        <end position="244"/>
    </location>
</feature>
<feature type="transmembrane region" description="Helical" evidence="9">
    <location>
        <begin position="294"/>
        <end position="315"/>
    </location>
</feature>
<evidence type="ECO:0000256" key="8">
    <source>
        <dbReference type="PIRNR" id="PIRNR006351"/>
    </source>
</evidence>
<dbReference type="PANTHER" id="PTHR33989">
    <property type="match status" value="1"/>
</dbReference>
<dbReference type="GO" id="GO:0016740">
    <property type="term" value="F:transferase activity"/>
    <property type="evidence" value="ECO:0007669"/>
    <property type="project" value="UniProtKB-KW"/>
</dbReference>
<name>A0ABU6MN68_9BACI</name>
<dbReference type="NCBIfam" id="TIGR00410">
    <property type="entry name" value="lacE"/>
    <property type="match status" value="1"/>
</dbReference>
<dbReference type="RefSeq" id="WP_066264086.1">
    <property type="nucleotide sequence ID" value="NZ_JARMAB010000040.1"/>
</dbReference>
<evidence type="ECO:0000313" key="11">
    <source>
        <dbReference type="EMBL" id="MED1205818.1"/>
    </source>
</evidence>
<feature type="transmembrane region" description="Helical" evidence="9">
    <location>
        <begin position="32"/>
        <end position="53"/>
    </location>
</feature>
<evidence type="ECO:0000256" key="9">
    <source>
        <dbReference type="SAM" id="Phobius"/>
    </source>
</evidence>
<evidence type="ECO:0000256" key="3">
    <source>
        <dbReference type="ARBA" id="ARBA00022475"/>
    </source>
</evidence>
<evidence type="ECO:0000256" key="6">
    <source>
        <dbReference type="ARBA" id="ARBA00022989"/>
    </source>
</evidence>
<feature type="transmembrane region" description="Helical" evidence="9">
    <location>
        <begin position="187"/>
        <end position="207"/>
    </location>
</feature>
<comment type="function">
    <text evidence="8">The phosphoenolpyruvate-dependent sugar phosphotransferase system (PTS), a major carbohydrate active -transport system, catalyzes the phosphorylation of incoming sugar substrates concomitant with their translocation across the cell membrane.</text>
</comment>
<dbReference type="Proteomes" id="UP001341444">
    <property type="component" value="Unassembled WGS sequence"/>
</dbReference>
<dbReference type="InterPro" id="IPR004501">
    <property type="entry name" value="PTS_EIIC_3"/>
</dbReference>
<dbReference type="PIRSF" id="PIRSF006351">
    <property type="entry name" value="PTS_EIIC-Cellobiose"/>
    <property type="match status" value="1"/>
</dbReference>
<keyword evidence="12" id="KW-1185">Reference proteome</keyword>
<keyword evidence="11" id="KW-0808">Transferase</keyword>
<organism evidence="11 12">
    <name type="scientific">Heyndrickxia acidicola</name>
    <dbReference type="NCBI Taxonomy" id="209389"/>
    <lineage>
        <taxon>Bacteria</taxon>
        <taxon>Bacillati</taxon>
        <taxon>Bacillota</taxon>
        <taxon>Bacilli</taxon>
        <taxon>Bacillales</taxon>
        <taxon>Bacillaceae</taxon>
        <taxon>Heyndrickxia</taxon>
    </lineage>
</organism>
<protein>
    <recommendedName>
        <fullName evidence="8">Permease IIC component</fullName>
    </recommendedName>
</protein>
<evidence type="ECO:0000256" key="7">
    <source>
        <dbReference type="ARBA" id="ARBA00023136"/>
    </source>
</evidence>
<dbReference type="EMBL" id="JARMAB010000040">
    <property type="protein sequence ID" value="MED1205818.1"/>
    <property type="molecule type" value="Genomic_DNA"/>
</dbReference>
<evidence type="ECO:0000256" key="2">
    <source>
        <dbReference type="ARBA" id="ARBA00022448"/>
    </source>
</evidence>
<feature type="transmembrane region" description="Helical" evidence="9">
    <location>
        <begin position="390"/>
        <end position="421"/>
    </location>
</feature>
<evidence type="ECO:0000313" key="12">
    <source>
        <dbReference type="Proteomes" id="UP001341444"/>
    </source>
</evidence>
<comment type="subcellular location">
    <subcellularLocation>
        <location evidence="1">Cell membrane</location>
        <topology evidence="1">Multi-pass membrane protein</topology>
    </subcellularLocation>
</comment>